<sequence length="764" mass="86448">MLGGLVGQNVAQELLLPASERGVSPPNLGDIQVRMHVERETAPLLQCFGADDFAIRVLGTLKHLHVLLGQVSQLQTGASSFDSLVEAARLIAKVGELTALIDKQRSNFQAEIQGLQAQIARSIAQPRPDPSDSDVNQLMDDIQRLTRKLDSFGTTRSDAVAQREHLENELQSSKRLVEDLQAKVANSAVISPSGLIDFIMEHCRFEGHWPRLQQILECYWSRTNMPSDTRTRAVLQARDLDDDNCDPYVPSVQRKSADCAPLSSGQAAQALSRLAQATTSSPVPSSDPHSGRSSVARKLTRDSKKSKTRQASLPGPSRPTGRRSTPQESDSSETRQELVDLTASDSSGSRRLVLKSQVERSARQLLPHRHIPMSVKPLDKSSSAVTELDAAYALLVAVETVGKAQVLHDKFSLLALIRMLGSAIYWEALDSTPWMRYVPLNYFKAAFDRIKEALLTRPPEHWDPLPTRSSANDDDFMDYDPKDFEDADPDDDDDEAYPKPAPKRRRLLTAQASPLSSGSKRSRKSSTSSRGPGVKKKTRRDSQSPGQGAERSPKFALKPMTPTDTYAEEPGDGPTWRHFGIMVQRYSSQTLGFPNYTPARIENKDIHARWDPFEYPNLLDTRPWEAMWENRVDTLVFFCYRDPTPEMVRGLGWIINFMEKWMREYWERGHWVPMTIVFYSHQDPRFLALNDKRQKEVLNLDNDRKARSTAFNKTKEELICKLRKLRKLHGYDDEIWFESGLWVVPENPCDWVWRHPAQQISLQE</sequence>
<protein>
    <submittedName>
        <fullName evidence="3">Uncharacterized protein</fullName>
    </submittedName>
</protein>
<comment type="caution">
    <text evidence="3">The sequence shown here is derived from an EMBL/GenBank/DDBJ whole genome shotgun (WGS) entry which is preliminary data.</text>
</comment>
<reference evidence="3 4" key="1">
    <citation type="submission" date="2018-09" db="EMBL/GenBank/DDBJ databases">
        <title>Genomic investigation of the strawberry pathogen Phytophthora fragariae indicates pathogenicity is determined by transcriptional variation in three key races.</title>
        <authorList>
            <person name="Adams T.M."/>
            <person name="Armitage A.D."/>
            <person name="Sobczyk M.K."/>
            <person name="Bates H.J."/>
            <person name="Dunwell J.M."/>
            <person name="Nellist C.F."/>
            <person name="Harrison R.J."/>
        </authorList>
    </citation>
    <scope>NUCLEOTIDE SEQUENCE [LARGE SCALE GENOMIC DNA]</scope>
    <source>
        <strain evidence="3 4">SCRP249</strain>
    </source>
</reference>
<evidence type="ECO:0000256" key="2">
    <source>
        <dbReference type="SAM" id="MobiDB-lite"/>
    </source>
</evidence>
<feature type="coiled-coil region" evidence="1">
    <location>
        <begin position="156"/>
        <end position="183"/>
    </location>
</feature>
<dbReference type="Proteomes" id="UP000429607">
    <property type="component" value="Unassembled WGS sequence"/>
</dbReference>
<feature type="compositionally biased region" description="Polar residues" evidence="2">
    <location>
        <begin position="278"/>
        <end position="293"/>
    </location>
</feature>
<gene>
    <name evidence="3" type="ORF">PR001_g11824</name>
</gene>
<feature type="region of interest" description="Disordered" evidence="2">
    <location>
        <begin position="458"/>
        <end position="573"/>
    </location>
</feature>
<keyword evidence="1" id="KW-0175">Coiled coil</keyword>
<feature type="compositionally biased region" description="Low complexity" evidence="2">
    <location>
        <begin position="260"/>
        <end position="277"/>
    </location>
</feature>
<name>A0A6A3M8Y9_9STRA</name>
<dbReference type="AlphaFoldDB" id="A0A6A3M8Y9"/>
<dbReference type="EMBL" id="QXFV01000744">
    <property type="protein sequence ID" value="KAE9028026.1"/>
    <property type="molecule type" value="Genomic_DNA"/>
</dbReference>
<feature type="compositionally biased region" description="Low complexity" evidence="2">
    <location>
        <begin position="513"/>
        <end position="532"/>
    </location>
</feature>
<evidence type="ECO:0000256" key="1">
    <source>
        <dbReference type="SAM" id="Coils"/>
    </source>
</evidence>
<organism evidence="3 4">
    <name type="scientific">Phytophthora rubi</name>
    <dbReference type="NCBI Taxonomy" id="129364"/>
    <lineage>
        <taxon>Eukaryota</taxon>
        <taxon>Sar</taxon>
        <taxon>Stramenopiles</taxon>
        <taxon>Oomycota</taxon>
        <taxon>Peronosporomycetes</taxon>
        <taxon>Peronosporales</taxon>
        <taxon>Peronosporaceae</taxon>
        <taxon>Phytophthora</taxon>
    </lineage>
</organism>
<proteinExistence type="predicted"/>
<feature type="region of interest" description="Disordered" evidence="2">
    <location>
        <begin position="241"/>
        <end position="350"/>
    </location>
</feature>
<evidence type="ECO:0000313" key="4">
    <source>
        <dbReference type="Proteomes" id="UP000429607"/>
    </source>
</evidence>
<feature type="compositionally biased region" description="Acidic residues" evidence="2">
    <location>
        <begin position="485"/>
        <end position="495"/>
    </location>
</feature>
<evidence type="ECO:0000313" key="3">
    <source>
        <dbReference type="EMBL" id="KAE9028026.1"/>
    </source>
</evidence>
<accession>A0A6A3M8Y9</accession>